<dbReference type="Proteomes" id="UP000887572">
    <property type="component" value="Unplaced"/>
</dbReference>
<evidence type="ECO:0000259" key="10">
    <source>
        <dbReference type="PROSITE" id="PS50103"/>
    </source>
</evidence>
<feature type="compositionally biased region" description="Basic and acidic residues" evidence="9">
    <location>
        <begin position="1660"/>
        <end position="1718"/>
    </location>
</feature>
<evidence type="ECO:0000256" key="3">
    <source>
        <dbReference type="ARBA" id="ARBA00022723"/>
    </source>
</evidence>
<dbReference type="Pfam" id="PF00642">
    <property type="entry name" value="zf-CCCH"/>
    <property type="match status" value="1"/>
</dbReference>
<feature type="compositionally biased region" description="Polar residues" evidence="9">
    <location>
        <begin position="1606"/>
        <end position="1633"/>
    </location>
</feature>
<evidence type="ECO:0000256" key="2">
    <source>
        <dbReference type="ARBA" id="ARBA00009265"/>
    </source>
</evidence>
<keyword evidence="5 8" id="KW-0863">Zinc-finger</keyword>
<feature type="compositionally biased region" description="Low complexity" evidence="9">
    <location>
        <begin position="178"/>
        <end position="189"/>
    </location>
</feature>
<dbReference type="GO" id="GO:0071013">
    <property type="term" value="C:catalytic step 2 spliceosome"/>
    <property type="evidence" value="ECO:0007669"/>
    <property type="project" value="TreeGrafter"/>
</dbReference>
<feature type="zinc finger region" description="C3H1-type" evidence="8">
    <location>
        <begin position="2191"/>
        <end position="2219"/>
    </location>
</feature>
<feature type="compositionally biased region" description="Basic residues" evidence="9">
    <location>
        <begin position="193"/>
        <end position="213"/>
    </location>
</feature>
<name>A0A914HHC2_GLORO</name>
<dbReference type="FunFam" id="4.10.1000.10:FF:000001">
    <property type="entry name" value="zinc finger CCCH domain-containing protein 15-like"/>
    <property type="match status" value="1"/>
</dbReference>
<evidence type="ECO:0000313" key="12">
    <source>
        <dbReference type="WBParaSite" id="Gr19_v10_g17175.t1"/>
    </source>
</evidence>
<dbReference type="PROSITE" id="PS50103">
    <property type="entry name" value="ZF_C3H1"/>
    <property type="match status" value="1"/>
</dbReference>
<keyword evidence="3 8" id="KW-0479">Metal-binding</keyword>
<feature type="compositionally biased region" description="Basic and acidic residues" evidence="9">
    <location>
        <begin position="1732"/>
        <end position="1746"/>
    </location>
</feature>
<feature type="region of interest" description="Disordered" evidence="9">
    <location>
        <begin position="1565"/>
        <end position="1791"/>
    </location>
</feature>
<proteinExistence type="inferred from homology"/>
<feature type="compositionally biased region" description="Low complexity" evidence="9">
    <location>
        <begin position="1634"/>
        <end position="1659"/>
    </location>
</feature>
<evidence type="ECO:0000256" key="6">
    <source>
        <dbReference type="ARBA" id="ARBA00022833"/>
    </source>
</evidence>
<keyword evidence="4" id="KW-0677">Repeat</keyword>
<dbReference type="SMART" id="SM00356">
    <property type="entry name" value="ZnF_C3H1"/>
    <property type="match status" value="1"/>
</dbReference>
<keyword evidence="6 8" id="KW-0862">Zinc</keyword>
<dbReference type="InterPro" id="IPR000571">
    <property type="entry name" value="Znf_CCCH"/>
</dbReference>
<dbReference type="Pfam" id="PF08424">
    <property type="entry name" value="NRDE-2"/>
    <property type="match status" value="1"/>
</dbReference>
<feature type="region of interest" description="Disordered" evidence="9">
    <location>
        <begin position="2162"/>
        <end position="2186"/>
    </location>
</feature>
<organism evidence="11 12">
    <name type="scientific">Globodera rostochiensis</name>
    <name type="common">Golden nematode worm</name>
    <name type="synonym">Heterodera rostochiensis</name>
    <dbReference type="NCBI Taxonomy" id="31243"/>
    <lineage>
        <taxon>Eukaryota</taxon>
        <taxon>Metazoa</taxon>
        <taxon>Ecdysozoa</taxon>
        <taxon>Nematoda</taxon>
        <taxon>Chromadorea</taxon>
        <taxon>Rhabditida</taxon>
        <taxon>Tylenchina</taxon>
        <taxon>Tylenchomorpha</taxon>
        <taxon>Tylenchoidea</taxon>
        <taxon>Heteroderidae</taxon>
        <taxon>Heteroderinae</taxon>
        <taxon>Globodera</taxon>
    </lineage>
</organism>
<feature type="compositionally biased region" description="Basic and acidic residues" evidence="9">
    <location>
        <begin position="1757"/>
        <end position="1769"/>
    </location>
</feature>
<dbReference type="WBParaSite" id="Gr19_v10_g17175.t1">
    <property type="protein sequence ID" value="Gr19_v10_g17175.t1"/>
    <property type="gene ID" value="Gr19_v10_g17175"/>
</dbReference>
<evidence type="ECO:0000256" key="8">
    <source>
        <dbReference type="PROSITE-ProRule" id="PRU00723"/>
    </source>
</evidence>
<dbReference type="InterPro" id="IPR013633">
    <property type="entry name" value="NRDE-2"/>
</dbReference>
<comment type="similarity">
    <text evidence="2">Belongs to the NRDE2 family.</text>
</comment>
<evidence type="ECO:0000256" key="9">
    <source>
        <dbReference type="SAM" id="MobiDB-lite"/>
    </source>
</evidence>
<feature type="compositionally biased region" description="Basic and acidic residues" evidence="9">
    <location>
        <begin position="1582"/>
        <end position="1605"/>
    </location>
</feature>
<sequence>MEQSDVRHYIPAFAFFADSFNFPTNFVMRPHGIFAAYNQRDHGVEDARARDESYRYNLPQERGFARNGESPPDLRNGFNRSQTTLNSMHRSHQNRIRDASDRQIAARVMSIIHDEQGRTRHGQKVITPGDEMSDSDDDFIVMNTVKSVFDEDRQAQQLVIHEHHHYHDKKKKSKKNRSSSTSSSSSTESPESRKRKKERKKSRKEKKKERKRKNLNELEESSVDEGPSNRKRHAVVSEFDKKRNPWKLLRKNEWNYKPLNMVVDTHGDLENLNYDSSHRGDVPDYRSLNSEDNPFWRVFSEQFRGLLSEPTNSTVSREQRSFSERVMKQWGKRAPERTFRNRTNEKSFEHYVKLSHAPCAENEEGAISLNPMKYELGEQLLGNINIEDYEHMIRSQQASYEEALESDVQARYSILQTKVINEPDNVDAWLKFVDIQREMQAKNESGDPKAPVQNTKALFEKMEGVIKRALEYKNVSPSNPRAVELHLKYLKIMEDHFGPQSDAVLEKWKRCENRFVNSITMWRDNIRMRQNDRTVFDLKKMVLMGPPSESRLPLIDHCITKLVDIKNGTIKTHKMLEGTEQFLVDLLVQRCRLQVVTGHIAKAVAVMQALAEFHFFRPEIYKNFRPGTKPHLMQQKLKEGFKAFWCSGLARIGEPVANGWFRFETSDLDFQQPRDSEAEVLEQKWNSMHDEEKSLLATFKGLGLPAVEVRRRLEKFRTKWFWSPVHFRHDDERLYEHKTRIVSFEELEPLLFSFTDAKYAKDLIFKLLHILGVPIPDVFIETQENVLRQFSRVFFASNSPVSMELSGFDLFVEYFVTQLAESTLMDSPRIYTALITSVSNSTLPKHKKYTALMKLVRTKIQSLKRYGRELKLSMEVQLSLYLTAFEEMVKVKQEIGDNCEEDKSLTKESVECDLCLTVLCMNLDKKQRSLWEIGETEPEDLDKRKQRLFYLRFAVFLARQLPFSTDPSEVIGHLRTKREFLHSFFYHGRTEQVPLNAETKGTAYQYFSRRLIHPAALHLDDPLRWIGDENELVFELCSYYAYEFPIQGIPKQRFSAFVLDESSLYGSALAKLLRDRPCVQETRVLILQHIVATSSYYTPGELRRKLSDLALRFPHNIPILRALLSVGSNFYKRQFLTQHSGTDDRSRLIRTCGRIFAAFSHYTREVQRYQDQKYDNQAFRALLAQLVHILRRAAEENCDNSLPDDFIWIFLINCITVNREMVSSRIIDEIFTLGQGRCPWSKQFLMESLRGCCKPSDSSLFLFGPGGAAVAGSTLILESLLCRLSLELIPFLHTQFFLLRANCLLVRLGPSSTYLRERAANDGRVGVWAADGSRAFIWLMWRGKGTFVHMAQMLFHRFAVFWAKRSPMEPPRLLSLSVLLVLLSNSDAHIWPLNGRPLVRDYRGRVLLLVFVSLEQSPRGEEQCKRELNRLDALSEHFADVRVLAVAPREEDAGKVRAVAWQFPRIRFEQATAEAPIWSLFDAKHLDTTIFDRCSRLTAWVPSGSDFAVTLSAVQTTISSSPCGHCDFDSGKKRILWPSFHPPVPQQPTSSKVFVNIDGMFAGPASSLRRWNSPSPPVFQRGDTKTAKRLHWTVDKEKKKADVRNKQLQQISTVGRAPSNANSRPLQQQLHYSQKQNFRKQQQQQYLYGQQLGNLQQQQRMREREKEREEREKEEKRREREKDREREETDKEREREREREKEREREREGMRGRTEPRQHWTLLQQQQQHQQEQQRRGADELLRQRTEGFPVPGGVRQSKDDRIGMRDSVGHQPSMGPQHRRRHQAAPKHQQIMAATTAGPEPAPLYPEGSEDAAGYDYYGDEYAAEWTTEAPEAAMQIPKPTGPVMPTNPTTQADKNFGFDLPCTGFSDESCFQQQTQLRPNEMHRCCRGRILFTDQCVAGKCSNATVQLCCIQRFLQAKLSCCSDERQADVDVGDHFSRCCFENFVDGEDPCCPRAYAAEQWRSVHELCLPNVEMDLTGVKVPSPLVGTTLITEFDFSKTDRWRFECRYGLHVQQYSFFEASASEEEGDQKRGEEEEENDTIITPVVGRQTQRMDQRISTTTGNSSSRPKQQQNPAYFVVSPVGNAALPPSEVSLNSRAFKREITLPFPPLLSDCNRGSGCAAWWGRFQLIYPDSQQPVPLSHYVHGPPAPIVLPMQHSKYTSTQPKALPKTSHHQPSNKRPADPLVNEKYKTMLCKSYTISGYCAYGAQCLFAHGDRELRPCPGRQRRVF</sequence>
<evidence type="ECO:0000256" key="7">
    <source>
        <dbReference type="ARBA" id="ARBA00023242"/>
    </source>
</evidence>
<evidence type="ECO:0000256" key="4">
    <source>
        <dbReference type="ARBA" id="ARBA00022737"/>
    </source>
</evidence>
<protein>
    <submittedName>
        <fullName evidence="12">C3H1-type domain-containing protein</fullName>
    </submittedName>
</protein>
<dbReference type="GO" id="GO:0031048">
    <property type="term" value="P:regulatory ncRNA-mediated heterochromatin formation"/>
    <property type="evidence" value="ECO:0007669"/>
    <property type="project" value="TreeGrafter"/>
</dbReference>
<dbReference type="Gene3D" id="4.10.1000.10">
    <property type="entry name" value="Zinc finger, CCCH-type"/>
    <property type="match status" value="1"/>
</dbReference>
<evidence type="ECO:0000256" key="5">
    <source>
        <dbReference type="ARBA" id="ARBA00022771"/>
    </source>
</evidence>
<feature type="region of interest" description="Disordered" evidence="9">
    <location>
        <begin position="61"/>
        <end position="81"/>
    </location>
</feature>
<dbReference type="PANTHER" id="PTHR13471:SF0">
    <property type="entry name" value="NUCLEAR EXOSOME REGULATOR NRDE2"/>
    <property type="match status" value="1"/>
</dbReference>
<feature type="domain" description="C3H1-type" evidence="10">
    <location>
        <begin position="2191"/>
        <end position="2219"/>
    </location>
</feature>
<dbReference type="SUPFAM" id="SSF90229">
    <property type="entry name" value="CCCH zinc finger"/>
    <property type="match status" value="1"/>
</dbReference>
<keyword evidence="11" id="KW-1185">Reference proteome</keyword>
<dbReference type="GO" id="GO:1902369">
    <property type="term" value="P:negative regulation of RNA catabolic process"/>
    <property type="evidence" value="ECO:0007669"/>
    <property type="project" value="TreeGrafter"/>
</dbReference>
<feature type="region of interest" description="Disordered" evidence="9">
    <location>
        <begin position="2050"/>
        <end position="2074"/>
    </location>
</feature>
<dbReference type="GO" id="GO:0008270">
    <property type="term" value="F:zinc ion binding"/>
    <property type="evidence" value="ECO:0007669"/>
    <property type="project" value="UniProtKB-KW"/>
</dbReference>
<reference evidence="12" key="1">
    <citation type="submission" date="2022-11" db="UniProtKB">
        <authorList>
            <consortium name="WormBaseParasite"/>
        </authorList>
    </citation>
    <scope>IDENTIFICATION</scope>
</reference>
<evidence type="ECO:0000256" key="1">
    <source>
        <dbReference type="ARBA" id="ARBA00004123"/>
    </source>
</evidence>
<feature type="region of interest" description="Disordered" evidence="9">
    <location>
        <begin position="162"/>
        <end position="236"/>
    </location>
</feature>
<feature type="compositionally biased region" description="Basic residues" evidence="9">
    <location>
        <begin position="162"/>
        <end position="177"/>
    </location>
</feature>
<dbReference type="PANTHER" id="PTHR13471">
    <property type="entry name" value="TETRATRICOPEPTIDE-LIKE HELICAL"/>
    <property type="match status" value="1"/>
</dbReference>
<evidence type="ECO:0000313" key="11">
    <source>
        <dbReference type="Proteomes" id="UP000887572"/>
    </source>
</evidence>
<comment type="subcellular location">
    <subcellularLocation>
        <location evidence="1">Nucleus</location>
    </subcellularLocation>
</comment>
<dbReference type="InterPro" id="IPR036855">
    <property type="entry name" value="Znf_CCCH_sf"/>
</dbReference>
<feature type="region of interest" description="Disordered" evidence="9">
    <location>
        <begin position="112"/>
        <end position="137"/>
    </location>
</feature>
<accession>A0A914HHC2</accession>
<keyword evidence="7" id="KW-0539">Nucleus</keyword>